<feature type="chain" id="PRO_5002752292" evidence="1">
    <location>
        <begin position="23"/>
        <end position="141"/>
    </location>
</feature>
<gene>
    <name evidence="2" type="primary">Obp57d1</name>
</gene>
<name>B0M2C6_DROVA</name>
<reference evidence="2" key="1">
    <citation type="journal article" date="2008" name="Genetics">
        <title>Rapid evolution of two odorant-binding protein genes, Obp57d and Obp57e, in the Drosophila melanogaster species group.</title>
        <authorList>
            <person name="Matsuo T."/>
        </authorList>
    </citation>
    <scope>NUCLEOTIDE SEQUENCE</scope>
    <source>
        <strain evidence="2">K-aar001</strain>
    </source>
</reference>
<evidence type="ECO:0000313" key="2">
    <source>
        <dbReference type="EMBL" id="BAG11604.1"/>
    </source>
</evidence>
<evidence type="ECO:0000256" key="1">
    <source>
        <dbReference type="SAM" id="SignalP"/>
    </source>
</evidence>
<dbReference type="SUPFAM" id="SSF47565">
    <property type="entry name" value="Insect pheromone/odorant-binding proteins"/>
    <property type="match status" value="1"/>
</dbReference>
<feature type="signal peptide" evidence="1">
    <location>
        <begin position="1"/>
        <end position="22"/>
    </location>
</feature>
<sequence length="141" mass="16276">MPVGLQVLSVIIIFQIIQVVSFSEDPCENHYGISEKEASEIMEDWPANLAISKVNRTQKCRVACTLLYYGLLHYSGEIHMDKYFDAGVIDELEVSSTIVRCHYEFRNEKDICEYAFGIFYCFRMDLLLNLESSEGENLNKK</sequence>
<dbReference type="GO" id="GO:0005549">
    <property type="term" value="F:odorant binding"/>
    <property type="evidence" value="ECO:0007669"/>
    <property type="project" value="InterPro"/>
</dbReference>
<dbReference type="EMBL" id="AB370273">
    <property type="protein sequence ID" value="BAG11604.1"/>
    <property type="molecule type" value="Genomic_DNA"/>
</dbReference>
<keyword evidence="1" id="KW-0732">Signal</keyword>
<accession>B0M2C6</accession>
<dbReference type="CDD" id="cd23992">
    <property type="entry name" value="PBP_GOBP"/>
    <property type="match status" value="1"/>
</dbReference>
<dbReference type="InterPro" id="IPR006170">
    <property type="entry name" value="PBP/GOBP"/>
</dbReference>
<organism evidence="2">
    <name type="scientific">Drosophila varians</name>
    <name type="common">Fruit fly</name>
    <dbReference type="NCBI Taxonomy" id="30050"/>
    <lineage>
        <taxon>Eukaryota</taxon>
        <taxon>Metazoa</taxon>
        <taxon>Ecdysozoa</taxon>
        <taxon>Arthropoda</taxon>
        <taxon>Hexapoda</taxon>
        <taxon>Insecta</taxon>
        <taxon>Pterygota</taxon>
        <taxon>Neoptera</taxon>
        <taxon>Endopterygota</taxon>
        <taxon>Diptera</taxon>
        <taxon>Brachycera</taxon>
        <taxon>Muscomorpha</taxon>
        <taxon>Ephydroidea</taxon>
        <taxon>Drosophilidae</taxon>
        <taxon>Drosophila</taxon>
        <taxon>Sophophora</taxon>
    </lineage>
</organism>
<proteinExistence type="predicted"/>
<protein>
    <submittedName>
        <fullName evidence="2">Odorant-binding protein 57d1</fullName>
    </submittedName>
</protein>
<dbReference type="AlphaFoldDB" id="B0M2C6"/>
<dbReference type="Pfam" id="PF01395">
    <property type="entry name" value="PBP_GOBP"/>
    <property type="match status" value="1"/>
</dbReference>
<dbReference type="InterPro" id="IPR036728">
    <property type="entry name" value="PBP_GOBP_sf"/>
</dbReference>
<dbReference type="Gene3D" id="1.10.238.20">
    <property type="entry name" value="Pheromone/general odorant binding protein domain"/>
    <property type="match status" value="1"/>
</dbReference>